<evidence type="ECO:0000256" key="2">
    <source>
        <dbReference type="ARBA" id="ARBA00022723"/>
    </source>
</evidence>
<comment type="cofactor">
    <cofactor evidence="5">
        <name>Zn(2+)</name>
        <dbReference type="ChEBI" id="CHEBI:29105"/>
    </cofactor>
    <text evidence="5">Binds 1 zinc ion per subunit.</text>
</comment>
<dbReference type="GO" id="GO:0006979">
    <property type="term" value="P:response to oxidative stress"/>
    <property type="evidence" value="ECO:0007669"/>
    <property type="project" value="InterPro"/>
</dbReference>
<sequence>MRPLIACTRILHGTNIDSVTLVHRYITRISRSSPLPLNAPSNLMGSSFSTSTTNQTTNGMSTNTNPPVQKSDDEWHAILSPEQFRILRARGTEPPNSGAYNHHTSPGVYTCAGCRAPLYKSTSKFDSGCGWPAFFEGMSGAINRREDGSSGMGGTEIICANCGGHLGHVFKGEGFGGAADERHCVNSVSLTFKGE</sequence>
<feature type="compositionally biased region" description="Low complexity" evidence="6">
    <location>
        <begin position="46"/>
        <end position="65"/>
    </location>
</feature>
<dbReference type="OrthoDB" id="44061at2759"/>
<comment type="caution">
    <text evidence="8">The sequence shown here is derived from an EMBL/GenBank/DDBJ whole genome shotgun (WGS) entry which is preliminary data.</text>
</comment>
<dbReference type="EC" id="1.8.4.12" evidence="5"/>
<evidence type="ECO:0000256" key="6">
    <source>
        <dbReference type="SAM" id="MobiDB-lite"/>
    </source>
</evidence>
<dbReference type="InterPro" id="IPR028427">
    <property type="entry name" value="Met_Sox_Rdtase_MsrB"/>
</dbReference>
<dbReference type="InterPro" id="IPR011057">
    <property type="entry name" value="Mss4-like_sf"/>
</dbReference>
<evidence type="ECO:0000313" key="9">
    <source>
        <dbReference type="Proteomes" id="UP000246991"/>
    </source>
</evidence>
<dbReference type="InterPro" id="IPR002579">
    <property type="entry name" value="Met_Sox_Rdtase_MsrB_dom"/>
</dbReference>
<organism evidence="8 9">
    <name type="scientific">Tuber magnatum</name>
    <name type="common">white Piedmont truffle</name>
    <dbReference type="NCBI Taxonomy" id="42249"/>
    <lineage>
        <taxon>Eukaryota</taxon>
        <taxon>Fungi</taxon>
        <taxon>Dikarya</taxon>
        <taxon>Ascomycota</taxon>
        <taxon>Pezizomycotina</taxon>
        <taxon>Pezizomycetes</taxon>
        <taxon>Pezizales</taxon>
        <taxon>Tuberaceae</taxon>
        <taxon>Tuber</taxon>
    </lineage>
</organism>
<comment type="similarity">
    <text evidence="1 5">Belongs to the MsrB Met sulfoxide reductase family.</text>
</comment>
<protein>
    <recommendedName>
        <fullName evidence="5">Peptide-methionine (R)-S-oxide reductase</fullName>
        <ecNumber evidence="5">1.8.4.12</ecNumber>
    </recommendedName>
</protein>
<evidence type="ECO:0000259" key="7">
    <source>
        <dbReference type="PROSITE" id="PS51790"/>
    </source>
</evidence>
<dbReference type="NCBIfam" id="TIGR00357">
    <property type="entry name" value="peptide-methionine (R)-S-oxide reductase MsrB"/>
    <property type="match status" value="1"/>
</dbReference>
<reference evidence="8 9" key="1">
    <citation type="submission" date="2018-03" db="EMBL/GenBank/DDBJ databases">
        <title>Genomes of Pezizomycetes fungi and the evolution of truffles.</title>
        <authorList>
            <person name="Murat C."/>
            <person name="Payen T."/>
            <person name="Noel B."/>
            <person name="Kuo A."/>
            <person name="Martin F.M."/>
        </authorList>
    </citation>
    <scope>NUCLEOTIDE SEQUENCE [LARGE SCALE GENOMIC DNA]</scope>
    <source>
        <strain evidence="8">091103-1</strain>
    </source>
</reference>
<evidence type="ECO:0000256" key="1">
    <source>
        <dbReference type="ARBA" id="ARBA00007174"/>
    </source>
</evidence>
<dbReference type="Gene3D" id="2.170.150.20">
    <property type="entry name" value="Peptide methionine sulfoxide reductase"/>
    <property type="match status" value="1"/>
</dbReference>
<dbReference type="Proteomes" id="UP000246991">
    <property type="component" value="Unassembled WGS sequence"/>
</dbReference>
<evidence type="ECO:0000313" key="8">
    <source>
        <dbReference type="EMBL" id="PWW72599.1"/>
    </source>
</evidence>
<dbReference type="PANTHER" id="PTHR46081:SF8">
    <property type="entry name" value="PEPTIDE METHIONINE SULFOXIDE REDUCTASE 2"/>
    <property type="match status" value="1"/>
</dbReference>
<keyword evidence="4 5" id="KW-0560">Oxidoreductase</keyword>
<evidence type="ECO:0000256" key="5">
    <source>
        <dbReference type="RuleBase" id="RU365044"/>
    </source>
</evidence>
<feature type="domain" description="MsrB" evidence="7">
    <location>
        <begin position="72"/>
        <end position="195"/>
    </location>
</feature>
<feature type="region of interest" description="Disordered" evidence="6">
    <location>
        <begin position="40"/>
        <end position="68"/>
    </location>
</feature>
<dbReference type="GO" id="GO:0030091">
    <property type="term" value="P:protein repair"/>
    <property type="evidence" value="ECO:0007669"/>
    <property type="project" value="InterPro"/>
</dbReference>
<dbReference type="PROSITE" id="PS51790">
    <property type="entry name" value="MSRB"/>
    <property type="match status" value="1"/>
</dbReference>
<keyword evidence="3 5" id="KW-0862">Zinc</keyword>
<dbReference type="GO" id="GO:0046872">
    <property type="term" value="F:metal ion binding"/>
    <property type="evidence" value="ECO:0007669"/>
    <property type="project" value="UniProtKB-KW"/>
</dbReference>
<dbReference type="PANTHER" id="PTHR46081">
    <property type="entry name" value="PEPTIDE METHIONINE SULFOXIDE REDUCTASE 2"/>
    <property type="match status" value="1"/>
</dbReference>
<dbReference type="EMBL" id="PYWC01000100">
    <property type="protein sequence ID" value="PWW72599.1"/>
    <property type="molecule type" value="Genomic_DNA"/>
</dbReference>
<dbReference type="STRING" id="42249.A0A317SDI3"/>
<gene>
    <name evidence="8" type="ORF">C7212DRAFT_286104</name>
</gene>
<name>A0A317SDI3_9PEZI</name>
<dbReference type="GO" id="GO:0033743">
    <property type="term" value="F:peptide-methionine (R)-S-oxide reductase activity"/>
    <property type="evidence" value="ECO:0007669"/>
    <property type="project" value="UniProtKB-EC"/>
</dbReference>
<proteinExistence type="inferred from homology"/>
<evidence type="ECO:0000256" key="3">
    <source>
        <dbReference type="ARBA" id="ARBA00022833"/>
    </source>
</evidence>
<dbReference type="AlphaFoldDB" id="A0A317SDI3"/>
<comment type="catalytic activity">
    <reaction evidence="5">
        <text>L-methionyl-[protein] + [thioredoxin]-disulfide + H2O = L-methionyl-(R)-S-oxide-[protein] + [thioredoxin]-dithiol</text>
        <dbReference type="Rhea" id="RHEA:24164"/>
        <dbReference type="Rhea" id="RHEA-COMP:10698"/>
        <dbReference type="Rhea" id="RHEA-COMP:10700"/>
        <dbReference type="Rhea" id="RHEA-COMP:12313"/>
        <dbReference type="Rhea" id="RHEA-COMP:12314"/>
        <dbReference type="ChEBI" id="CHEBI:15377"/>
        <dbReference type="ChEBI" id="CHEBI:16044"/>
        <dbReference type="ChEBI" id="CHEBI:29950"/>
        <dbReference type="ChEBI" id="CHEBI:45764"/>
        <dbReference type="ChEBI" id="CHEBI:50058"/>
        <dbReference type="EC" id="1.8.4.12"/>
    </reaction>
</comment>
<keyword evidence="2 5" id="KW-0479">Metal-binding</keyword>
<dbReference type="SUPFAM" id="SSF51316">
    <property type="entry name" value="Mss4-like"/>
    <property type="match status" value="1"/>
</dbReference>
<accession>A0A317SDI3</accession>
<evidence type="ECO:0000256" key="4">
    <source>
        <dbReference type="ARBA" id="ARBA00023002"/>
    </source>
</evidence>
<keyword evidence="9" id="KW-1185">Reference proteome</keyword>
<dbReference type="Pfam" id="PF01641">
    <property type="entry name" value="SelR"/>
    <property type="match status" value="1"/>
</dbReference>